<evidence type="ECO:0000256" key="2">
    <source>
        <dbReference type="ARBA" id="ARBA00004141"/>
    </source>
</evidence>
<dbReference type="EC" id="5.5.1.19" evidence="7"/>
<keyword evidence="15" id="KW-0413">Isomerase</keyword>
<comment type="similarity">
    <text evidence="5">In the N-terminal section; belongs to the lycopene beta-cyclase family.</text>
</comment>
<dbReference type="InterPro" id="IPR008949">
    <property type="entry name" value="Isoprenoid_synthase_dom_sf"/>
</dbReference>
<evidence type="ECO:0000313" key="20">
    <source>
        <dbReference type="EMBL" id="EYE90127.1"/>
    </source>
</evidence>
<evidence type="ECO:0000256" key="3">
    <source>
        <dbReference type="ARBA" id="ARBA00005089"/>
    </source>
</evidence>
<dbReference type="InterPro" id="IPR002060">
    <property type="entry name" value="Squ/phyt_synthse"/>
</dbReference>
<comment type="subcellular location">
    <subcellularLocation>
        <location evidence="2">Membrane</location>
        <topology evidence="2">Multi-pass membrane protein</topology>
    </subcellularLocation>
</comment>
<dbReference type="InterPro" id="IPR019845">
    <property type="entry name" value="Squalene/phytoene_synthase_CS"/>
</dbReference>
<reference evidence="21" key="1">
    <citation type="journal article" date="2014" name="Nat. Commun.">
        <title>Genomic adaptations of the halophilic Dead Sea filamentous fungus Eurotium rubrum.</title>
        <authorList>
            <person name="Kis-Papo T."/>
            <person name="Weig A.R."/>
            <person name="Riley R."/>
            <person name="Persoh D."/>
            <person name="Salamov A."/>
            <person name="Sun H."/>
            <person name="Lipzen A."/>
            <person name="Wasser S.P."/>
            <person name="Rambold G."/>
            <person name="Grigoriev I.V."/>
            <person name="Nevo E."/>
        </authorList>
    </citation>
    <scope>NUCLEOTIDE SEQUENCE [LARGE SCALE GENOMIC DNA]</scope>
    <source>
        <strain evidence="21">CBS 135680</strain>
    </source>
</reference>
<dbReference type="SFLD" id="SFLDG01212">
    <property type="entry name" value="Phytoene_synthase_like"/>
    <property type="match status" value="1"/>
</dbReference>
<gene>
    <name evidence="20" type="ORF">EURHEDRAFT_552021</name>
</gene>
<dbReference type="UniPathway" id="UPA00799">
    <property type="reaction ID" value="UER00773"/>
</dbReference>
<comment type="catalytic activity">
    <reaction evidence="1">
        <text>2 (2E,6E,10E)-geranylgeranyl diphosphate = 15-cis-phytoene + 2 diphosphate</text>
        <dbReference type="Rhea" id="RHEA:34475"/>
        <dbReference type="ChEBI" id="CHEBI:27787"/>
        <dbReference type="ChEBI" id="CHEBI:33019"/>
        <dbReference type="ChEBI" id="CHEBI:58756"/>
        <dbReference type="EC" id="2.5.1.32"/>
    </reaction>
</comment>
<evidence type="ECO:0000256" key="10">
    <source>
        <dbReference type="ARBA" id="ARBA00022679"/>
    </source>
</evidence>
<keyword evidence="13 19" id="KW-1133">Transmembrane helix</keyword>
<dbReference type="NCBIfam" id="TIGR03462">
    <property type="entry name" value="CarR_dom_SF"/>
    <property type="match status" value="2"/>
</dbReference>
<evidence type="ECO:0000256" key="12">
    <source>
        <dbReference type="ARBA" id="ARBA00022746"/>
    </source>
</evidence>
<feature type="transmembrane region" description="Helical" evidence="19">
    <location>
        <begin position="80"/>
        <end position="97"/>
    </location>
</feature>
<dbReference type="Pfam" id="PF00494">
    <property type="entry name" value="SQS_PSY"/>
    <property type="match status" value="1"/>
</dbReference>
<proteinExistence type="inferred from homology"/>
<feature type="transmembrane region" description="Helical" evidence="19">
    <location>
        <begin position="117"/>
        <end position="135"/>
    </location>
</feature>
<keyword evidence="16" id="KW-0511">Multifunctional enzyme</keyword>
<evidence type="ECO:0000256" key="13">
    <source>
        <dbReference type="ARBA" id="ARBA00022989"/>
    </source>
</evidence>
<dbReference type="SFLD" id="SFLDS00005">
    <property type="entry name" value="Isoprenoid_Synthase_Type_I"/>
    <property type="match status" value="1"/>
</dbReference>
<dbReference type="InterPro" id="IPR044843">
    <property type="entry name" value="Trans_IPPS_bact-type"/>
</dbReference>
<dbReference type="Proteomes" id="UP000019804">
    <property type="component" value="Unassembled WGS sequence"/>
</dbReference>
<evidence type="ECO:0000313" key="21">
    <source>
        <dbReference type="Proteomes" id="UP000019804"/>
    </source>
</evidence>
<dbReference type="PANTHER" id="PTHR31480">
    <property type="entry name" value="BIFUNCTIONAL LYCOPENE CYCLASE/PHYTOENE SYNTHASE"/>
    <property type="match status" value="1"/>
</dbReference>
<dbReference type="GO" id="GO:0004311">
    <property type="term" value="F:geranylgeranyl diphosphate synthase activity"/>
    <property type="evidence" value="ECO:0007669"/>
    <property type="project" value="InterPro"/>
</dbReference>
<evidence type="ECO:0000256" key="16">
    <source>
        <dbReference type="ARBA" id="ARBA00023268"/>
    </source>
</evidence>
<evidence type="ECO:0000256" key="15">
    <source>
        <dbReference type="ARBA" id="ARBA00023235"/>
    </source>
</evidence>
<dbReference type="RefSeq" id="XP_040633817.1">
    <property type="nucleotide sequence ID" value="XM_040787546.1"/>
</dbReference>
<evidence type="ECO:0000256" key="1">
    <source>
        <dbReference type="ARBA" id="ARBA00001805"/>
    </source>
</evidence>
<evidence type="ECO:0000256" key="17">
    <source>
        <dbReference type="ARBA" id="ARBA00029313"/>
    </source>
</evidence>
<keyword evidence="10" id="KW-0808">Transferase</keyword>
<organism evidence="20 21">
    <name type="scientific">Aspergillus ruber (strain CBS 135680)</name>
    <dbReference type="NCBI Taxonomy" id="1388766"/>
    <lineage>
        <taxon>Eukaryota</taxon>
        <taxon>Fungi</taxon>
        <taxon>Dikarya</taxon>
        <taxon>Ascomycota</taxon>
        <taxon>Pezizomycotina</taxon>
        <taxon>Eurotiomycetes</taxon>
        <taxon>Eurotiomycetidae</taxon>
        <taxon>Eurotiales</taxon>
        <taxon>Aspergillaceae</taxon>
        <taxon>Aspergillus</taxon>
        <taxon>Aspergillus subgen. Aspergillus</taxon>
    </lineage>
</organism>
<evidence type="ECO:0000256" key="7">
    <source>
        <dbReference type="ARBA" id="ARBA00012242"/>
    </source>
</evidence>
<feature type="transmembrane region" description="Helical" evidence="19">
    <location>
        <begin position="6"/>
        <end position="27"/>
    </location>
</feature>
<dbReference type="GO" id="GO:0016117">
    <property type="term" value="P:carotenoid biosynthetic process"/>
    <property type="evidence" value="ECO:0007669"/>
    <property type="project" value="UniProtKB-KW"/>
</dbReference>
<dbReference type="OrthoDB" id="6600518at2759"/>
<accession>A0A017RZN8</accession>
<dbReference type="EC" id="2.5.1.32" evidence="8"/>
<comment type="similarity">
    <text evidence="6">In the C-terminal section; belongs to the phytoene/squalene synthase family.</text>
</comment>
<name>A0A017RZN8_ASPRC</name>
<evidence type="ECO:0000256" key="5">
    <source>
        <dbReference type="ARBA" id="ARBA00008247"/>
    </source>
</evidence>
<evidence type="ECO:0000256" key="4">
    <source>
        <dbReference type="ARBA" id="ARBA00005172"/>
    </source>
</evidence>
<dbReference type="GO" id="GO:0016872">
    <property type="term" value="F:intramolecular lyase activity"/>
    <property type="evidence" value="ECO:0007669"/>
    <property type="project" value="InterPro"/>
</dbReference>
<protein>
    <recommendedName>
        <fullName evidence="9">Bifunctional lycopene cyclase/phytoene synthase</fullName>
        <ecNumber evidence="8">2.5.1.32</ecNumber>
        <ecNumber evidence="7">5.5.1.19</ecNumber>
    </recommendedName>
</protein>
<dbReference type="AlphaFoldDB" id="A0A017RZN8"/>
<dbReference type="HOGENOM" id="CLU_012965_0_0_1"/>
<comment type="catalytic activity">
    <reaction evidence="17">
        <text>gamma-carotene = all-trans-beta-carotene</text>
        <dbReference type="Rhea" id="RHEA:32239"/>
        <dbReference type="ChEBI" id="CHEBI:17579"/>
        <dbReference type="ChEBI" id="CHEBI:27740"/>
        <dbReference type="EC" id="5.5.1.19"/>
    </reaction>
</comment>
<evidence type="ECO:0000256" key="19">
    <source>
        <dbReference type="SAM" id="Phobius"/>
    </source>
</evidence>
<evidence type="ECO:0000256" key="14">
    <source>
        <dbReference type="ARBA" id="ARBA00023136"/>
    </source>
</evidence>
<dbReference type="GeneID" id="63702670"/>
<keyword evidence="21" id="KW-1185">Reference proteome</keyword>
<comment type="pathway">
    <text evidence="4">Carotenoid biosynthesis; phytoene biosynthesis; all-trans-phytoene from geranylgeranyl diphosphate: step 1/1.</text>
</comment>
<sequence length="572" mass="64936">MGLDYLLVHLTYNIPPAVVMTIAYWPFFTKLDLYRISTLITIAVLSTIPWDSCLIENQIWTYQPDAVLGPAIWSIPIEEVFFFIIQTYNTSLLYIILTKRLVKPMYLSPSDVWKRNIGIVFIVICLGLGFAGIHYGGKFTYLGLIVGWVSPFMLIQWLAAWSFMLRLPCRDILLVICIPTAYLWCVDTIALGNGTWVIEKNTKLDIQLWGWLDIEEALFFLVTNAMIVMGQMATDNAIALAVYNMATTDGKVSECPSFGQLVTVFIEGHGKPLDLAFINALGDAVERLKQQSQSMYLGSAMFVGRLRIDLIFLYSFCRVIDDLVDEAPDRNTAHTVVQECAVLLEKRFAGEDISKFALAHPLLLSSIERLPIDRLSIEPLQGLLKGFETDLDFDAENNTFPISTEKDLERYAFHVAGTIAKLVIELTTSNIGCYDTHRQILTAGSRMGQALQYVNIARDISRDAEIHRVYFPTSWLEEKNLTPAHVVSCPDNPQLNELRTRLLNKADECYRSTEQAIRELPLDVQGPIRVTVESYMEIGKMLRKEDLPRMKGKMKIPLLRRLRVAYKALSMY</sequence>
<feature type="transmembrane region" description="Helical" evidence="19">
    <location>
        <begin position="141"/>
        <end position="160"/>
    </location>
</feature>
<evidence type="ECO:0000256" key="9">
    <source>
        <dbReference type="ARBA" id="ARBA00018909"/>
    </source>
</evidence>
<evidence type="ECO:0000256" key="18">
    <source>
        <dbReference type="ARBA" id="ARBA00029335"/>
    </source>
</evidence>
<dbReference type="PROSITE" id="PS01045">
    <property type="entry name" value="SQUALEN_PHYTOEN_SYN_2"/>
    <property type="match status" value="1"/>
</dbReference>
<comment type="catalytic activity">
    <reaction evidence="18">
        <text>all-trans-lycopene = gamma-carotene</text>
        <dbReference type="Rhea" id="RHEA:32219"/>
        <dbReference type="ChEBI" id="CHEBI:15948"/>
        <dbReference type="ChEBI" id="CHEBI:27740"/>
        <dbReference type="EC" id="5.5.1.19"/>
    </reaction>
</comment>
<feature type="transmembrane region" description="Helical" evidence="19">
    <location>
        <begin position="172"/>
        <end position="198"/>
    </location>
</feature>
<dbReference type="InterPro" id="IPR017825">
    <property type="entry name" value="Lycopene_cyclase_dom"/>
</dbReference>
<dbReference type="SFLD" id="SFLDG01018">
    <property type="entry name" value="Squalene/Phytoene_Synthase_Lik"/>
    <property type="match status" value="1"/>
</dbReference>
<evidence type="ECO:0000256" key="6">
    <source>
        <dbReference type="ARBA" id="ARBA00008406"/>
    </source>
</evidence>
<dbReference type="GO" id="GO:0016020">
    <property type="term" value="C:membrane"/>
    <property type="evidence" value="ECO:0007669"/>
    <property type="project" value="UniProtKB-SubCell"/>
</dbReference>
<evidence type="ECO:0000256" key="11">
    <source>
        <dbReference type="ARBA" id="ARBA00022692"/>
    </source>
</evidence>
<dbReference type="Gene3D" id="1.10.600.10">
    <property type="entry name" value="Farnesyl Diphosphate Synthase"/>
    <property type="match status" value="1"/>
</dbReference>
<dbReference type="UniPathway" id="UPA00802"/>
<keyword evidence="11 19" id="KW-0812">Transmembrane</keyword>
<dbReference type="STRING" id="1388766.A0A017RZN8"/>
<evidence type="ECO:0000256" key="8">
    <source>
        <dbReference type="ARBA" id="ARBA00012396"/>
    </source>
</evidence>
<keyword evidence="12" id="KW-0125">Carotenoid biosynthesis</keyword>
<dbReference type="EMBL" id="KK088470">
    <property type="protein sequence ID" value="EYE90127.1"/>
    <property type="molecule type" value="Genomic_DNA"/>
</dbReference>
<dbReference type="GO" id="GO:0045436">
    <property type="term" value="F:lycopene beta cyclase activity"/>
    <property type="evidence" value="ECO:0007669"/>
    <property type="project" value="UniProtKB-ARBA"/>
</dbReference>
<keyword evidence="14 19" id="KW-0472">Membrane</keyword>
<comment type="pathway">
    <text evidence="3">Carotenoid biosynthesis; beta-carotene biosynthesis.</text>
</comment>
<dbReference type="SUPFAM" id="SSF48576">
    <property type="entry name" value="Terpenoid synthases"/>
    <property type="match status" value="1"/>
</dbReference>